<feature type="compositionally biased region" description="Low complexity" evidence="1">
    <location>
        <begin position="39"/>
        <end position="55"/>
    </location>
</feature>
<name>A0ABR3WCS9_9PEZI</name>
<evidence type="ECO:0000313" key="3">
    <source>
        <dbReference type="Proteomes" id="UP001583177"/>
    </source>
</evidence>
<protein>
    <recommendedName>
        <fullName evidence="4">BTB domain-containing protein</fullName>
    </recommendedName>
</protein>
<accession>A0ABR3WCS9</accession>
<dbReference type="Proteomes" id="UP001583177">
    <property type="component" value="Unassembled WGS sequence"/>
</dbReference>
<sequence length="199" mass="21909">MNTTSTLSGGTDPPLSNPQGGVDQAPPSLKPSNEDKTTEAAAAETTSSNEKPSSKSSMTQNIWLFIFRGQPHDTYHRRHVLLYLDSPDVVNFHFTAHAQRPGEGLPFEYVEMDGAEEYPMMVQFLHGKLLGKVRVDRSQSRKLLDVIASTPVGGEPEWSCQHFVYEALEKLTECGAIAPDGLDAVKDWMMDCLLDGAVE</sequence>
<gene>
    <name evidence="2" type="ORF">Daus18300_009825</name>
</gene>
<reference evidence="2 3" key="1">
    <citation type="journal article" date="2024" name="IMA Fungus">
        <title>IMA Genome - F19 : A genome assembly and annotation guide to empower mycologists, including annotated draft genome sequences of Ceratocystis pirilliformis, Diaporthe australafricana, Fusarium ophioides, Paecilomyces lecythidis, and Sporothrix stenoceras.</title>
        <authorList>
            <person name="Aylward J."/>
            <person name="Wilson A.M."/>
            <person name="Visagie C.M."/>
            <person name="Spraker J."/>
            <person name="Barnes I."/>
            <person name="Buitendag C."/>
            <person name="Ceriani C."/>
            <person name="Del Mar Angel L."/>
            <person name="du Plessis D."/>
            <person name="Fuchs T."/>
            <person name="Gasser K."/>
            <person name="Kramer D."/>
            <person name="Li W."/>
            <person name="Munsamy K."/>
            <person name="Piso A."/>
            <person name="Price J.L."/>
            <person name="Sonnekus B."/>
            <person name="Thomas C."/>
            <person name="van der Nest A."/>
            <person name="van Dijk A."/>
            <person name="van Heerden A."/>
            <person name="van Vuuren N."/>
            <person name="Yilmaz N."/>
            <person name="Duong T.A."/>
            <person name="van der Merwe N.A."/>
            <person name="Wingfield M.J."/>
            <person name="Wingfield B.D."/>
        </authorList>
    </citation>
    <scope>NUCLEOTIDE SEQUENCE [LARGE SCALE GENOMIC DNA]</scope>
    <source>
        <strain evidence="2 3">CMW 18300</strain>
    </source>
</reference>
<dbReference type="EMBL" id="JAWRVE010000103">
    <property type="protein sequence ID" value="KAL1858827.1"/>
    <property type="molecule type" value="Genomic_DNA"/>
</dbReference>
<proteinExistence type="predicted"/>
<evidence type="ECO:0000256" key="1">
    <source>
        <dbReference type="SAM" id="MobiDB-lite"/>
    </source>
</evidence>
<evidence type="ECO:0008006" key="4">
    <source>
        <dbReference type="Google" id="ProtNLM"/>
    </source>
</evidence>
<feature type="region of interest" description="Disordered" evidence="1">
    <location>
        <begin position="1"/>
        <end position="55"/>
    </location>
</feature>
<keyword evidence="3" id="KW-1185">Reference proteome</keyword>
<comment type="caution">
    <text evidence="2">The sequence shown here is derived from an EMBL/GenBank/DDBJ whole genome shotgun (WGS) entry which is preliminary data.</text>
</comment>
<organism evidence="2 3">
    <name type="scientific">Diaporthe australafricana</name>
    <dbReference type="NCBI Taxonomy" id="127596"/>
    <lineage>
        <taxon>Eukaryota</taxon>
        <taxon>Fungi</taxon>
        <taxon>Dikarya</taxon>
        <taxon>Ascomycota</taxon>
        <taxon>Pezizomycotina</taxon>
        <taxon>Sordariomycetes</taxon>
        <taxon>Sordariomycetidae</taxon>
        <taxon>Diaporthales</taxon>
        <taxon>Diaporthaceae</taxon>
        <taxon>Diaporthe</taxon>
    </lineage>
</organism>
<evidence type="ECO:0000313" key="2">
    <source>
        <dbReference type="EMBL" id="KAL1858827.1"/>
    </source>
</evidence>